<comment type="caution">
    <text evidence="3">The sequence shown here is derived from an EMBL/GenBank/DDBJ whole genome shotgun (WGS) entry which is preliminary data.</text>
</comment>
<feature type="signal peptide" evidence="2">
    <location>
        <begin position="1"/>
        <end position="24"/>
    </location>
</feature>
<dbReference type="EMBL" id="BMIX01000001">
    <property type="protein sequence ID" value="GGG23027.1"/>
    <property type="molecule type" value="Genomic_DNA"/>
</dbReference>
<dbReference type="PROSITE" id="PS51257">
    <property type="entry name" value="PROKAR_LIPOPROTEIN"/>
    <property type="match status" value="1"/>
</dbReference>
<name>A0ABQ1WB09_9FLAO</name>
<feature type="compositionally biased region" description="Acidic residues" evidence="1">
    <location>
        <begin position="33"/>
        <end position="51"/>
    </location>
</feature>
<sequence>MFAIKVFIMKKFLFLLSLVFFITACETEEDPVIEREEVAEETEEPAEEENQQVETLDLGDVNTQEIIRFNSEKLAAQQYEGTLDGQAITIEKFNAIEYILVIPGDTSLGKQEIKISGIDDYVLSVTISETTITNSAEEALEPFFDNISAFEESINPASEKGANVLAILEAFKKNYQTLSNDGKMVLAKLYLANKSFMDDTVLDDYESSNNDQLAIVGKYILSVTTFSTATVAATIDPELISKSGLVAISTIALYKSYEYKDQLSASTLKKVDIAINSIESSLSTQNEDNILELYNNENEVFPFETRERAIISSDKNDTNENLKDFFESFSTFNERLEKLNSAIQFVDDEIWFSNVSLFERDFFPDSAQVEKMPANQTIFYASEFTISDSRINLNNVSFSDGHILINASYADQNSTENYLDTFLEFTYTDEFNELEGKFAVRLHKNYNYKIQFIKNPNYGEIVPVETLSNRDSYTAPNFVRHYYRVFLDNEPILLDNGNEWSNVILGEVPTSADTLTVNNYPIYIRDATNDRVITINLDLTFTNEAYAKIVNKKFTIEGGNYGEPNGSIVKVKFNDNGTYDTYSKDGTFIREGNYSFTPLIDNYGWLDCQDYVFKGRGIAAINLPGAGSGGYWMFYADGQILAGSTYGCMNQYQTTHISEGW</sequence>
<feature type="chain" id="PRO_5045317158" description="Lipoprotein" evidence="2">
    <location>
        <begin position="25"/>
        <end position="661"/>
    </location>
</feature>
<gene>
    <name evidence="3" type="ORF">GCM10011532_02670</name>
</gene>
<evidence type="ECO:0000256" key="2">
    <source>
        <dbReference type="SAM" id="SignalP"/>
    </source>
</evidence>
<keyword evidence="2" id="KW-0732">Signal</keyword>
<evidence type="ECO:0008006" key="5">
    <source>
        <dbReference type="Google" id="ProtNLM"/>
    </source>
</evidence>
<protein>
    <recommendedName>
        <fullName evidence="5">Lipoprotein</fullName>
    </recommendedName>
</protein>
<keyword evidence="4" id="KW-1185">Reference proteome</keyword>
<proteinExistence type="predicted"/>
<accession>A0ABQ1WB09</accession>
<feature type="region of interest" description="Disordered" evidence="1">
    <location>
        <begin position="33"/>
        <end position="52"/>
    </location>
</feature>
<evidence type="ECO:0000313" key="4">
    <source>
        <dbReference type="Proteomes" id="UP000605733"/>
    </source>
</evidence>
<evidence type="ECO:0000313" key="3">
    <source>
        <dbReference type="EMBL" id="GGG23027.1"/>
    </source>
</evidence>
<evidence type="ECO:0000256" key="1">
    <source>
        <dbReference type="SAM" id="MobiDB-lite"/>
    </source>
</evidence>
<dbReference type="Proteomes" id="UP000605733">
    <property type="component" value="Unassembled WGS sequence"/>
</dbReference>
<organism evidence="3 4">
    <name type="scientific">Christiangramia forsetii</name>
    <dbReference type="NCBI Taxonomy" id="411153"/>
    <lineage>
        <taxon>Bacteria</taxon>
        <taxon>Pseudomonadati</taxon>
        <taxon>Bacteroidota</taxon>
        <taxon>Flavobacteriia</taxon>
        <taxon>Flavobacteriales</taxon>
        <taxon>Flavobacteriaceae</taxon>
        <taxon>Christiangramia</taxon>
    </lineage>
</organism>
<reference evidence="4" key="1">
    <citation type="journal article" date="2019" name="Int. J. Syst. Evol. Microbiol.">
        <title>The Global Catalogue of Microorganisms (GCM) 10K type strain sequencing project: providing services to taxonomists for standard genome sequencing and annotation.</title>
        <authorList>
            <consortium name="The Broad Institute Genomics Platform"/>
            <consortium name="The Broad Institute Genome Sequencing Center for Infectious Disease"/>
            <person name="Wu L."/>
            <person name="Ma J."/>
        </authorList>
    </citation>
    <scope>NUCLEOTIDE SEQUENCE [LARGE SCALE GENOMIC DNA]</scope>
    <source>
        <strain evidence="4">CGMCC 1.15422</strain>
    </source>
</reference>